<protein>
    <submittedName>
        <fullName evidence="2">FBA_1 domain-containing protein</fullName>
    </submittedName>
</protein>
<keyword evidence="1" id="KW-1185">Reference proteome</keyword>
<dbReference type="WBParaSite" id="L893_g4230.t1">
    <property type="protein sequence ID" value="L893_g4230.t1"/>
    <property type="gene ID" value="L893_g4230"/>
</dbReference>
<organism evidence="1 2">
    <name type="scientific">Steinernema glaseri</name>
    <dbReference type="NCBI Taxonomy" id="37863"/>
    <lineage>
        <taxon>Eukaryota</taxon>
        <taxon>Metazoa</taxon>
        <taxon>Ecdysozoa</taxon>
        <taxon>Nematoda</taxon>
        <taxon>Chromadorea</taxon>
        <taxon>Rhabditida</taxon>
        <taxon>Tylenchina</taxon>
        <taxon>Panagrolaimomorpha</taxon>
        <taxon>Strongyloidoidea</taxon>
        <taxon>Steinernematidae</taxon>
        <taxon>Steinernema</taxon>
    </lineage>
</organism>
<evidence type="ECO:0000313" key="2">
    <source>
        <dbReference type="WBParaSite" id="L893_g4230.t1"/>
    </source>
</evidence>
<name>A0A1I8ACM2_9BILA</name>
<proteinExistence type="predicted"/>
<evidence type="ECO:0000313" key="1">
    <source>
        <dbReference type="Proteomes" id="UP000095287"/>
    </source>
</evidence>
<accession>A0A1I8ACM2</accession>
<sequence length="117" mass="13411">MDSWLAYWRVHLELNTTGQHSKIQISCDSLNFKDHRPSLFLEIPKGLKSSIYYDSGQMDVQDSLCTFVFQHSPELLILLTSVVSESSADCWTKRIWSKGLPKILFGRGGVFKIVFKI</sequence>
<dbReference type="AlphaFoldDB" id="A0A1I8ACM2"/>
<reference evidence="2" key="1">
    <citation type="submission" date="2016-11" db="UniProtKB">
        <authorList>
            <consortium name="WormBaseParasite"/>
        </authorList>
    </citation>
    <scope>IDENTIFICATION</scope>
</reference>
<dbReference type="Proteomes" id="UP000095287">
    <property type="component" value="Unplaced"/>
</dbReference>